<name>A0A835SP36_CHLIN</name>
<dbReference type="EMBL" id="JAEHOC010000079">
    <property type="protein sequence ID" value="KAG2423441.1"/>
    <property type="molecule type" value="Genomic_DNA"/>
</dbReference>
<dbReference type="AlphaFoldDB" id="A0A835SP36"/>
<proteinExistence type="predicted"/>
<gene>
    <name evidence="1" type="ORF">HXX76_015312</name>
</gene>
<evidence type="ECO:0000313" key="2">
    <source>
        <dbReference type="Proteomes" id="UP000650467"/>
    </source>
</evidence>
<reference evidence="1" key="1">
    <citation type="journal article" date="2020" name="bioRxiv">
        <title>Comparative genomics of Chlamydomonas.</title>
        <authorList>
            <person name="Craig R.J."/>
            <person name="Hasan A.R."/>
            <person name="Ness R.W."/>
            <person name="Keightley P.D."/>
        </authorList>
    </citation>
    <scope>NUCLEOTIDE SEQUENCE</scope>
    <source>
        <strain evidence="1">SAG 7.73</strain>
    </source>
</reference>
<dbReference type="OrthoDB" id="554610at2759"/>
<protein>
    <submittedName>
        <fullName evidence="1">Uncharacterized protein</fullName>
    </submittedName>
</protein>
<sequence>MYCPGSIYTKSELCLAKRRDECGKGADRSQPDSDGCVVSDWGAYLGKSQYEQYGPASNYVGGDANNVTDFYRARGNCSYAQNAVARLAYSANCAKQNQLYPDVTQQINSLNTSSVQAMNCAATGCATTPYNGTRTAARFAAQNIQGIAPVYTACEADTAIMWSTRLNPKTDGLLYRQYQLCYSSIRQRNKALCQGAVLA</sequence>
<evidence type="ECO:0000313" key="1">
    <source>
        <dbReference type="EMBL" id="KAG2423441.1"/>
    </source>
</evidence>
<comment type="caution">
    <text evidence="1">The sequence shown here is derived from an EMBL/GenBank/DDBJ whole genome shotgun (WGS) entry which is preliminary data.</text>
</comment>
<accession>A0A835SP36</accession>
<organism evidence="1 2">
    <name type="scientific">Chlamydomonas incerta</name>
    <dbReference type="NCBI Taxonomy" id="51695"/>
    <lineage>
        <taxon>Eukaryota</taxon>
        <taxon>Viridiplantae</taxon>
        <taxon>Chlorophyta</taxon>
        <taxon>core chlorophytes</taxon>
        <taxon>Chlorophyceae</taxon>
        <taxon>CS clade</taxon>
        <taxon>Chlamydomonadales</taxon>
        <taxon>Chlamydomonadaceae</taxon>
        <taxon>Chlamydomonas</taxon>
    </lineage>
</organism>
<dbReference type="Proteomes" id="UP000650467">
    <property type="component" value="Unassembled WGS sequence"/>
</dbReference>
<keyword evidence="2" id="KW-1185">Reference proteome</keyword>